<comment type="caution">
    <text evidence="4">The sequence shown here is derived from an EMBL/GenBank/DDBJ whole genome shotgun (WGS) entry which is preliminary data.</text>
</comment>
<dbReference type="GO" id="GO:0015689">
    <property type="term" value="P:molybdate ion transport"/>
    <property type="evidence" value="ECO:0007669"/>
    <property type="project" value="InterPro"/>
</dbReference>
<reference evidence="4 5" key="1">
    <citation type="journal article" date="2019" name="Nat. Microbiol.">
        <title>Mediterranean grassland soil C-N compound turnover is dependent on rainfall and depth, and is mediated by genomically divergent microorganisms.</title>
        <authorList>
            <person name="Diamond S."/>
            <person name="Andeer P.F."/>
            <person name="Li Z."/>
            <person name="Crits-Christoph A."/>
            <person name="Burstein D."/>
            <person name="Anantharaman K."/>
            <person name="Lane K.R."/>
            <person name="Thomas B.C."/>
            <person name="Pan C."/>
            <person name="Northen T.R."/>
            <person name="Banfield J.F."/>
        </authorList>
    </citation>
    <scope>NUCLEOTIDE SEQUENCE [LARGE SCALE GENOMIC DNA]</scope>
    <source>
        <strain evidence="4">WS_3</strain>
    </source>
</reference>
<accession>A0A538SGN2</accession>
<dbReference type="AlphaFoldDB" id="A0A538SGN2"/>
<dbReference type="InterPro" id="IPR008995">
    <property type="entry name" value="Mo/tungstate-bd_C_term_dom"/>
</dbReference>
<dbReference type="InterPro" id="IPR004606">
    <property type="entry name" value="Mop_domain"/>
</dbReference>
<gene>
    <name evidence="4" type="ORF">E6K73_07555</name>
</gene>
<dbReference type="Gene3D" id="2.40.50.100">
    <property type="match status" value="1"/>
</dbReference>
<dbReference type="Gene3D" id="3.40.50.300">
    <property type="entry name" value="P-loop containing nucleotide triphosphate hydrolases"/>
    <property type="match status" value="1"/>
</dbReference>
<evidence type="ECO:0000313" key="4">
    <source>
        <dbReference type="EMBL" id="TMQ50526.1"/>
    </source>
</evidence>
<organism evidence="4 5">
    <name type="scientific">Eiseniibacteriota bacterium</name>
    <dbReference type="NCBI Taxonomy" id="2212470"/>
    <lineage>
        <taxon>Bacteria</taxon>
        <taxon>Candidatus Eiseniibacteriota</taxon>
    </lineage>
</organism>
<evidence type="ECO:0000256" key="2">
    <source>
        <dbReference type="PROSITE-ProRule" id="PRU01213"/>
    </source>
</evidence>
<feature type="domain" description="Mop" evidence="3">
    <location>
        <begin position="98"/>
        <end position="165"/>
    </location>
</feature>
<evidence type="ECO:0000313" key="5">
    <source>
        <dbReference type="Proteomes" id="UP000320184"/>
    </source>
</evidence>
<dbReference type="Proteomes" id="UP000320184">
    <property type="component" value="Unassembled WGS sequence"/>
</dbReference>
<dbReference type="SUPFAM" id="SSF52540">
    <property type="entry name" value="P-loop containing nucleoside triphosphate hydrolases"/>
    <property type="match status" value="1"/>
</dbReference>
<keyword evidence="1 2" id="KW-0500">Molybdenum</keyword>
<dbReference type="EMBL" id="VBOT01000097">
    <property type="protein sequence ID" value="TMQ50526.1"/>
    <property type="molecule type" value="Genomic_DNA"/>
</dbReference>
<proteinExistence type="predicted"/>
<feature type="non-terminal residue" evidence="4">
    <location>
        <position position="1"/>
    </location>
</feature>
<dbReference type="InterPro" id="IPR005116">
    <property type="entry name" value="Transp-assoc_OB_typ1"/>
</dbReference>
<name>A0A538SGN2_UNCEI</name>
<dbReference type="Pfam" id="PF03459">
    <property type="entry name" value="TOBE"/>
    <property type="match status" value="1"/>
</dbReference>
<evidence type="ECO:0000259" key="3">
    <source>
        <dbReference type="PROSITE" id="PS51866"/>
    </source>
</evidence>
<dbReference type="InterPro" id="IPR027417">
    <property type="entry name" value="P-loop_NTPase"/>
</dbReference>
<dbReference type="SUPFAM" id="SSF50331">
    <property type="entry name" value="MOP-like"/>
    <property type="match status" value="1"/>
</dbReference>
<protein>
    <recommendedName>
        <fullName evidence="3">Mop domain-containing protein</fullName>
    </recommendedName>
</protein>
<dbReference type="PROSITE" id="PS51866">
    <property type="entry name" value="MOP"/>
    <property type="match status" value="1"/>
</dbReference>
<evidence type="ECO:0000256" key="1">
    <source>
        <dbReference type="ARBA" id="ARBA00022505"/>
    </source>
</evidence>
<sequence length="165" mass="17836">THSPTEALAFGERIAVLESGRISQEGARDELLHRPRSRYVADFLGINLIRARVRAREHGVTRLVADGGEIVASGSELESDVFAVVDPREITLSLAPPSGSAQNVLRGAVEDIQPEPPGGERLRVSLATRPPLVVELTRPAAEQLRLALGLEVYAAFKATGVRLFR</sequence>